<dbReference type="GO" id="GO:0008703">
    <property type="term" value="F:5-amino-6-(5-phosphoribosylamino)uracil reductase activity"/>
    <property type="evidence" value="ECO:0007669"/>
    <property type="project" value="InterPro"/>
</dbReference>
<protein>
    <recommendedName>
        <fullName evidence="1">Bacterial bifunctional deaminase-reductase C-terminal domain-containing protein</fullName>
    </recommendedName>
</protein>
<evidence type="ECO:0000313" key="2">
    <source>
        <dbReference type="EMBL" id="GEO12200.1"/>
    </source>
</evidence>
<name>A0A512BJQ1_9BACT</name>
<sequence length="170" mass="19022">MRKLILNVAVSLDGFIEGPKGEYDWCFTDADYGMEEFLARTDAIFFGRKSYELWASSFSNMWTDKKHYVFSNTLQTLPTEASLINGDIVPMVQQLKAQAGKDIWLFGGASLTTSLLNAGLIDEFQLAVHPVILGAGKPLFTGISKRNWLKLESCKPYENGLIINKYSIVV</sequence>
<dbReference type="SUPFAM" id="SSF53597">
    <property type="entry name" value="Dihydrofolate reductase-like"/>
    <property type="match status" value="1"/>
</dbReference>
<feature type="domain" description="Bacterial bifunctional deaminase-reductase C-terminal" evidence="1">
    <location>
        <begin position="2"/>
        <end position="162"/>
    </location>
</feature>
<dbReference type="InterPro" id="IPR024072">
    <property type="entry name" value="DHFR-like_dom_sf"/>
</dbReference>
<dbReference type="AlphaFoldDB" id="A0A512BJQ1"/>
<dbReference type="Gene3D" id="3.40.430.10">
    <property type="entry name" value="Dihydrofolate Reductase, subunit A"/>
    <property type="match status" value="1"/>
</dbReference>
<accession>A0A512BJQ1</accession>
<dbReference type="PANTHER" id="PTHR38011">
    <property type="entry name" value="DIHYDROFOLATE REDUCTASE FAMILY PROTEIN (AFU_ORTHOLOGUE AFUA_8G06820)"/>
    <property type="match status" value="1"/>
</dbReference>
<dbReference type="OrthoDB" id="195113at2"/>
<dbReference type="InterPro" id="IPR050765">
    <property type="entry name" value="Riboflavin_Biosynth_HTPR"/>
</dbReference>
<organism evidence="2 3">
    <name type="scientific">Segetibacter aerophilus</name>
    <dbReference type="NCBI Taxonomy" id="670293"/>
    <lineage>
        <taxon>Bacteria</taxon>
        <taxon>Pseudomonadati</taxon>
        <taxon>Bacteroidota</taxon>
        <taxon>Chitinophagia</taxon>
        <taxon>Chitinophagales</taxon>
        <taxon>Chitinophagaceae</taxon>
        <taxon>Segetibacter</taxon>
    </lineage>
</organism>
<dbReference type="PANTHER" id="PTHR38011:SF11">
    <property type="entry name" value="2,5-DIAMINO-6-RIBOSYLAMINO-4(3H)-PYRIMIDINONE 5'-PHOSPHATE REDUCTASE"/>
    <property type="match status" value="1"/>
</dbReference>
<evidence type="ECO:0000313" key="3">
    <source>
        <dbReference type="Proteomes" id="UP000321513"/>
    </source>
</evidence>
<dbReference type="Pfam" id="PF01872">
    <property type="entry name" value="RibD_C"/>
    <property type="match status" value="1"/>
</dbReference>
<dbReference type="InterPro" id="IPR002734">
    <property type="entry name" value="RibDG_C"/>
</dbReference>
<dbReference type="GO" id="GO:0009231">
    <property type="term" value="P:riboflavin biosynthetic process"/>
    <property type="evidence" value="ECO:0007669"/>
    <property type="project" value="InterPro"/>
</dbReference>
<comment type="caution">
    <text evidence="2">The sequence shown here is derived from an EMBL/GenBank/DDBJ whole genome shotgun (WGS) entry which is preliminary data.</text>
</comment>
<dbReference type="Proteomes" id="UP000321513">
    <property type="component" value="Unassembled WGS sequence"/>
</dbReference>
<gene>
    <name evidence="2" type="primary">yyaP</name>
    <name evidence="2" type="ORF">SAE01_46960</name>
</gene>
<dbReference type="EMBL" id="BJYT01000045">
    <property type="protein sequence ID" value="GEO12200.1"/>
    <property type="molecule type" value="Genomic_DNA"/>
</dbReference>
<keyword evidence="3" id="KW-1185">Reference proteome</keyword>
<evidence type="ECO:0000259" key="1">
    <source>
        <dbReference type="Pfam" id="PF01872"/>
    </source>
</evidence>
<reference evidence="2 3" key="1">
    <citation type="submission" date="2019-07" db="EMBL/GenBank/DDBJ databases">
        <title>Whole genome shotgun sequence of Segetibacter aerophilus NBRC 106135.</title>
        <authorList>
            <person name="Hosoyama A."/>
            <person name="Uohara A."/>
            <person name="Ohji S."/>
            <person name="Ichikawa N."/>
        </authorList>
    </citation>
    <scope>NUCLEOTIDE SEQUENCE [LARGE SCALE GENOMIC DNA]</scope>
    <source>
        <strain evidence="2 3">NBRC 106135</strain>
    </source>
</reference>
<proteinExistence type="predicted"/>